<proteinExistence type="inferred from homology"/>
<dbReference type="PRINTS" id="PR00111">
    <property type="entry name" value="ABHYDROLASE"/>
</dbReference>
<dbReference type="SUPFAM" id="SSF53474">
    <property type="entry name" value="alpha/beta-Hydrolases"/>
    <property type="match status" value="1"/>
</dbReference>
<dbReference type="AlphaFoldDB" id="A0A0R0ARR5"/>
<comment type="similarity">
    <text evidence="1">Belongs to the AB hydrolase superfamily. Bacterial non-heme haloperoxidase / perhydrolase family.</text>
</comment>
<accession>A0A0R0ARR5</accession>
<reference evidence="3 4" key="1">
    <citation type="submission" date="2015-10" db="EMBL/GenBank/DDBJ databases">
        <title>Genome sequencing and analysis of members of genus Stenotrophomonas.</title>
        <authorList>
            <person name="Patil P.P."/>
            <person name="Midha S."/>
            <person name="Patil P.B."/>
        </authorList>
    </citation>
    <scope>NUCLEOTIDE SEQUENCE [LARGE SCALE GENOMIC DNA]</scope>
    <source>
        <strain evidence="3 4">JCM 16536</strain>
    </source>
</reference>
<dbReference type="InterPro" id="IPR050471">
    <property type="entry name" value="AB_hydrolase"/>
</dbReference>
<evidence type="ECO:0000256" key="1">
    <source>
        <dbReference type="ARBA" id="ARBA00038128"/>
    </source>
</evidence>
<evidence type="ECO:0000313" key="4">
    <source>
        <dbReference type="Proteomes" id="UP000051802"/>
    </source>
</evidence>
<dbReference type="STRING" id="676599.ARC20_02935"/>
<dbReference type="Proteomes" id="UP000051802">
    <property type="component" value="Unassembled WGS sequence"/>
</dbReference>
<dbReference type="Pfam" id="PF00561">
    <property type="entry name" value="Abhydrolase_1"/>
    <property type="match status" value="1"/>
</dbReference>
<gene>
    <name evidence="3" type="ORF">ARC20_02935</name>
</gene>
<dbReference type="EMBL" id="LLXU01000024">
    <property type="protein sequence ID" value="KRG47888.1"/>
    <property type="molecule type" value="Genomic_DNA"/>
</dbReference>
<evidence type="ECO:0000259" key="2">
    <source>
        <dbReference type="Pfam" id="PF00561"/>
    </source>
</evidence>
<sequence>MNTVTTRDGVDIFFQDWGPKDAQPVVFHHGWPLSSDDWDAQMLFFVRKGFRVIAHDRRGHGRSSHVADGHDMDHYAADAAAVMEHLDLRNAVHIGHSTGGGEVTAYVARYGQPAGRVAKAVLIGAVPPIMVKTPANPGGLPIEVFDGLRAQLAANRSQFYLDLPTGPFYGFNRDGAKAIPGTIQNWWRQGMAGNAKAHYEGIKAFSETDFTEDLKKIEVPVLVMHGDDDQIVPIADAGELSWKLVKNGELKVYKGFPHGMCTTHADVINADLLAFIQR</sequence>
<comment type="caution">
    <text evidence="3">The sequence shown here is derived from an EMBL/GenBank/DDBJ whole genome shotgun (WGS) entry which is preliminary data.</text>
</comment>
<keyword evidence="4" id="KW-1185">Reference proteome</keyword>
<dbReference type="RefSeq" id="WP_057643188.1">
    <property type="nucleotide sequence ID" value="NZ_LLXU01000024.1"/>
</dbReference>
<feature type="domain" description="AB hydrolase-1" evidence="2">
    <location>
        <begin position="24"/>
        <end position="260"/>
    </location>
</feature>
<protein>
    <recommendedName>
        <fullName evidence="2">AB hydrolase-1 domain-containing protein</fullName>
    </recommendedName>
</protein>
<dbReference type="FunFam" id="3.40.50.1820:FF:000205">
    <property type="entry name" value="Non-haem bromoperoxidase BPO-A2"/>
    <property type="match status" value="1"/>
</dbReference>
<dbReference type="Gene3D" id="3.40.50.1820">
    <property type="entry name" value="alpha/beta hydrolase"/>
    <property type="match status" value="1"/>
</dbReference>
<evidence type="ECO:0000313" key="3">
    <source>
        <dbReference type="EMBL" id="KRG47888.1"/>
    </source>
</evidence>
<dbReference type="PANTHER" id="PTHR43433">
    <property type="entry name" value="HYDROLASE, ALPHA/BETA FOLD FAMILY PROTEIN"/>
    <property type="match status" value="1"/>
</dbReference>
<dbReference type="InterPro" id="IPR029058">
    <property type="entry name" value="AB_hydrolase_fold"/>
</dbReference>
<dbReference type="PANTHER" id="PTHR43433:SF3">
    <property type="entry name" value="NON-HEME CHLOROPEROXIDASE"/>
    <property type="match status" value="1"/>
</dbReference>
<dbReference type="InterPro" id="IPR000073">
    <property type="entry name" value="AB_hydrolase_1"/>
</dbReference>
<organism evidence="3 4">
    <name type="scientific">Stenotrophomonas panacihumi</name>
    <dbReference type="NCBI Taxonomy" id="676599"/>
    <lineage>
        <taxon>Bacteria</taxon>
        <taxon>Pseudomonadati</taxon>
        <taxon>Pseudomonadota</taxon>
        <taxon>Gammaproteobacteria</taxon>
        <taxon>Lysobacterales</taxon>
        <taxon>Lysobacteraceae</taxon>
        <taxon>Stenotrophomonas</taxon>
    </lineage>
</organism>
<dbReference type="OrthoDB" id="9779853at2"/>
<name>A0A0R0ARR5_9GAMM</name>